<dbReference type="EMBL" id="SIDB01000009">
    <property type="protein sequence ID" value="KAI3428099.1"/>
    <property type="molecule type" value="Genomic_DNA"/>
</dbReference>
<keyword evidence="4" id="KW-0418">Kinase</keyword>
<dbReference type="CDD" id="cd13999">
    <property type="entry name" value="STKc_MAP3K-like"/>
    <property type="match status" value="1"/>
</dbReference>
<feature type="compositionally biased region" description="Gly residues" evidence="7">
    <location>
        <begin position="434"/>
        <end position="445"/>
    </location>
</feature>
<organism evidence="11 12">
    <name type="scientific">Chlorella vulgaris</name>
    <name type="common">Green alga</name>
    <dbReference type="NCBI Taxonomy" id="3077"/>
    <lineage>
        <taxon>Eukaryota</taxon>
        <taxon>Viridiplantae</taxon>
        <taxon>Chlorophyta</taxon>
        <taxon>core chlorophytes</taxon>
        <taxon>Trebouxiophyceae</taxon>
        <taxon>Chlorellales</taxon>
        <taxon>Chlorellaceae</taxon>
        <taxon>Chlorella clade</taxon>
        <taxon>Chlorella</taxon>
    </lineage>
</organism>
<reference evidence="11" key="1">
    <citation type="journal article" date="2019" name="Plant J.">
        <title>Chlorella vulgaris genome assembly and annotation reveals the molecular basis for metabolic acclimation to high light conditions.</title>
        <authorList>
            <person name="Cecchin M."/>
            <person name="Marcolungo L."/>
            <person name="Rossato M."/>
            <person name="Girolomoni L."/>
            <person name="Cosentino E."/>
            <person name="Cuine S."/>
            <person name="Li-Beisson Y."/>
            <person name="Delledonne M."/>
            <person name="Ballottari M."/>
        </authorList>
    </citation>
    <scope>NUCLEOTIDE SEQUENCE</scope>
    <source>
        <strain evidence="11">211/11P</strain>
    </source>
</reference>
<feature type="region of interest" description="Disordered" evidence="7">
    <location>
        <begin position="191"/>
        <end position="215"/>
    </location>
</feature>
<name>A0A9D4YVA1_CHLVU</name>
<feature type="transmembrane region" description="Helical" evidence="8">
    <location>
        <begin position="303"/>
        <end position="327"/>
    </location>
</feature>
<gene>
    <name evidence="11" type="ORF">D9Q98_006482</name>
</gene>
<evidence type="ECO:0000256" key="2">
    <source>
        <dbReference type="ARBA" id="ARBA00022679"/>
    </source>
</evidence>
<dbReference type="InterPro" id="IPR000719">
    <property type="entry name" value="Prot_kinase_dom"/>
</dbReference>
<evidence type="ECO:0000256" key="1">
    <source>
        <dbReference type="ARBA" id="ARBA00022527"/>
    </source>
</evidence>
<keyword evidence="8" id="KW-0812">Transmembrane</keyword>
<dbReference type="InterPro" id="IPR017441">
    <property type="entry name" value="Protein_kinase_ATP_BS"/>
</dbReference>
<feature type="domain" description="Protein kinase" evidence="10">
    <location>
        <begin position="463"/>
        <end position="724"/>
    </location>
</feature>
<evidence type="ECO:0000256" key="5">
    <source>
        <dbReference type="ARBA" id="ARBA00022840"/>
    </source>
</evidence>
<feature type="chain" id="PRO_5039019580" description="Protein kinase domain-containing protein" evidence="9">
    <location>
        <begin position="18"/>
        <end position="804"/>
    </location>
</feature>
<feature type="region of interest" description="Disordered" evidence="7">
    <location>
        <begin position="239"/>
        <end position="271"/>
    </location>
</feature>
<reference evidence="11" key="2">
    <citation type="submission" date="2020-11" db="EMBL/GenBank/DDBJ databases">
        <authorList>
            <person name="Cecchin M."/>
            <person name="Marcolungo L."/>
            <person name="Rossato M."/>
            <person name="Girolomoni L."/>
            <person name="Cosentino E."/>
            <person name="Cuine S."/>
            <person name="Li-Beisson Y."/>
            <person name="Delledonne M."/>
            <person name="Ballottari M."/>
        </authorList>
    </citation>
    <scope>NUCLEOTIDE SEQUENCE</scope>
    <source>
        <strain evidence="11">211/11P</strain>
        <tissue evidence="11">Whole cell</tissue>
    </source>
</reference>
<keyword evidence="2" id="KW-0808">Transferase</keyword>
<dbReference type="Proteomes" id="UP001055712">
    <property type="component" value="Unassembled WGS sequence"/>
</dbReference>
<keyword evidence="1" id="KW-0723">Serine/threonine-protein kinase</keyword>
<protein>
    <recommendedName>
        <fullName evidence="10">Protein kinase domain-containing protein</fullName>
    </recommendedName>
</protein>
<keyword evidence="3 6" id="KW-0547">Nucleotide-binding</keyword>
<keyword evidence="8" id="KW-0472">Membrane</keyword>
<dbReference type="InterPro" id="IPR001245">
    <property type="entry name" value="Ser-Thr/Tyr_kinase_cat_dom"/>
</dbReference>
<dbReference type="PROSITE" id="PS00108">
    <property type="entry name" value="PROTEIN_KINASE_ST"/>
    <property type="match status" value="1"/>
</dbReference>
<dbReference type="SMART" id="SM00220">
    <property type="entry name" value="S_TKc"/>
    <property type="match status" value="1"/>
</dbReference>
<dbReference type="OrthoDB" id="536504at2759"/>
<dbReference type="Gene3D" id="3.30.200.20">
    <property type="entry name" value="Phosphorylase Kinase, domain 1"/>
    <property type="match status" value="1"/>
</dbReference>
<sequence>MLVVLLVVCAHAAVAAGSLPDGLLVLPADAYLPVTWTQWQVASMRRRALLQSASGSSRQLPVCELMLAFRPVDISTTNYSSVLTLTNNRDLDLAHWQLVWRFSDYRGVLLKRTDGAIQLSAGSVTGQPCRLVDTFQNDGIPGGGGTYSLLAEAAFVGQAWPPSAEQPLGIEAVNINGMQCSLVGGTSMHYSQCTTQPGGESPEEGGAVLSEADSAGSSSSGACWSNFCCGVVLAQPTHPPPQMPPPPPAPLPPLYPELLAPPPPPQQLAAPPPPEFVPVDLQAVDWPSPPVAAEADKPEGTSVALPAAAAGGGAAAVLLAVIVLLLARRRRRRSKPLPLPASESESQQDIPEAAADGDVAASRAATRPPPPQSYLLEGSPTLGSVLSPASALLRPLASLAEAAPADSAVLLAAGEEAGDACQVTIASAAVPAGSGSGNEAGGSKVGGRSARGSGGSVDLAQDVVLHEELGRGAFGTVYRGSWKGQPVAVKVLQTSCEVRSRELDSFKQEARVLAGLRHPNIVSLLAACTVPPNICIIEELAEGGSLHQRLHGTQGARRRSPLPYGQLLAVAADVAAAICYLHPRIVHRDLKSQNVLLDAQGRAKVCDFGIAKFKDRTFVSTVGAQAGTPAYMAPEMFDGAPVSEKVDSYSYAVLCWEMLTGQVPWQELQTPMQIIFQVGVMHQRLPFPDSCPAFLRQLIEDCWADEPSERPGFSLILQRLDEELARVAADVALRERRTVCRSTVSETDASSAAGGLSRAEASLAGNSGGREMAGADALASPFDGHPLAFTSSSDSSSRGGLGAA</sequence>
<evidence type="ECO:0000313" key="11">
    <source>
        <dbReference type="EMBL" id="KAI3428099.1"/>
    </source>
</evidence>
<evidence type="ECO:0000256" key="9">
    <source>
        <dbReference type="SAM" id="SignalP"/>
    </source>
</evidence>
<dbReference type="InterPro" id="IPR008271">
    <property type="entry name" value="Ser/Thr_kinase_AS"/>
</dbReference>
<accession>A0A9D4YVA1</accession>
<evidence type="ECO:0000256" key="8">
    <source>
        <dbReference type="SAM" id="Phobius"/>
    </source>
</evidence>
<dbReference type="AlphaFoldDB" id="A0A9D4YVA1"/>
<keyword evidence="5 6" id="KW-0067">ATP-binding</keyword>
<evidence type="ECO:0000256" key="6">
    <source>
        <dbReference type="PROSITE-ProRule" id="PRU10141"/>
    </source>
</evidence>
<proteinExistence type="predicted"/>
<dbReference type="Gene3D" id="1.10.510.10">
    <property type="entry name" value="Transferase(Phosphotransferase) domain 1"/>
    <property type="match status" value="1"/>
</dbReference>
<evidence type="ECO:0000256" key="3">
    <source>
        <dbReference type="ARBA" id="ARBA00022741"/>
    </source>
</evidence>
<feature type="signal peptide" evidence="9">
    <location>
        <begin position="1"/>
        <end position="17"/>
    </location>
</feature>
<dbReference type="PANTHER" id="PTHR44329:SF298">
    <property type="entry name" value="MIXED LINEAGE KINASE DOMAIN-LIKE PROTEIN"/>
    <property type="match status" value="1"/>
</dbReference>
<dbReference type="PANTHER" id="PTHR44329">
    <property type="entry name" value="SERINE/THREONINE-PROTEIN KINASE TNNI3K-RELATED"/>
    <property type="match status" value="1"/>
</dbReference>
<evidence type="ECO:0000259" key="10">
    <source>
        <dbReference type="PROSITE" id="PS50011"/>
    </source>
</evidence>
<keyword evidence="12" id="KW-1185">Reference proteome</keyword>
<feature type="region of interest" description="Disordered" evidence="7">
    <location>
        <begin position="751"/>
        <end position="779"/>
    </location>
</feature>
<dbReference type="PROSITE" id="PS00107">
    <property type="entry name" value="PROTEIN_KINASE_ATP"/>
    <property type="match status" value="1"/>
</dbReference>
<dbReference type="Pfam" id="PF07714">
    <property type="entry name" value="PK_Tyr_Ser-Thr"/>
    <property type="match status" value="1"/>
</dbReference>
<evidence type="ECO:0000256" key="4">
    <source>
        <dbReference type="ARBA" id="ARBA00022777"/>
    </source>
</evidence>
<comment type="caution">
    <text evidence="11">The sequence shown here is derived from an EMBL/GenBank/DDBJ whole genome shotgun (WGS) entry which is preliminary data.</text>
</comment>
<feature type="region of interest" description="Disordered" evidence="7">
    <location>
        <begin position="432"/>
        <end position="455"/>
    </location>
</feature>
<evidence type="ECO:0000256" key="7">
    <source>
        <dbReference type="SAM" id="MobiDB-lite"/>
    </source>
</evidence>
<dbReference type="GO" id="GO:0005524">
    <property type="term" value="F:ATP binding"/>
    <property type="evidence" value="ECO:0007669"/>
    <property type="project" value="UniProtKB-UniRule"/>
</dbReference>
<feature type="region of interest" description="Disordered" evidence="7">
    <location>
        <begin position="335"/>
        <end position="379"/>
    </location>
</feature>
<dbReference type="PROSITE" id="PS50011">
    <property type="entry name" value="PROTEIN_KINASE_DOM"/>
    <property type="match status" value="1"/>
</dbReference>
<feature type="binding site" evidence="6">
    <location>
        <position position="490"/>
    </location>
    <ligand>
        <name>ATP</name>
        <dbReference type="ChEBI" id="CHEBI:30616"/>
    </ligand>
</feature>
<feature type="compositionally biased region" description="Low complexity" evidence="7">
    <location>
        <begin position="353"/>
        <end position="366"/>
    </location>
</feature>
<dbReference type="GO" id="GO:0004674">
    <property type="term" value="F:protein serine/threonine kinase activity"/>
    <property type="evidence" value="ECO:0007669"/>
    <property type="project" value="UniProtKB-KW"/>
</dbReference>
<keyword evidence="9" id="KW-0732">Signal</keyword>
<dbReference type="InterPro" id="IPR051681">
    <property type="entry name" value="Ser/Thr_Kinases-Pseudokinases"/>
</dbReference>
<keyword evidence="8" id="KW-1133">Transmembrane helix</keyword>
<dbReference type="SUPFAM" id="SSF56112">
    <property type="entry name" value="Protein kinase-like (PK-like)"/>
    <property type="match status" value="1"/>
</dbReference>
<dbReference type="InterPro" id="IPR011009">
    <property type="entry name" value="Kinase-like_dom_sf"/>
</dbReference>
<evidence type="ECO:0000313" key="12">
    <source>
        <dbReference type="Proteomes" id="UP001055712"/>
    </source>
</evidence>